<comment type="caution">
    <text evidence="1">The sequence shown here is derived from an EMBL/GenBank/DDBJ whole genome shotgun (WGS) entry which is preliminary data.</text>
</comment>
<organism evidence="1 2">
    <name type="scientific">Entomophthora muscae</name>
    <dbReference type="NCBI Taxonomy" id="34485"/>
    <lineage>
        <taxon>Eukaryota</taxon>
        <taxon>Fungi</taxon>
        <taxon>Fungi incertae sedis</taxon>
        <taxon>Zoopagomycota</taxon>
        <taxon>Entomophthoromycotina</taxon>
        <taxon>Entomophthoromycetes</taxon>
        <taxon>Entomophthorales</taxon>
        <taxon>Entomophthoraceae</taxon>
        <taxon>Entomophthora</taxon>
    </lineage>
</organism>
<name>A0ACC2THL2_9FUNG</name>
<sequence length="245" mass="27932">MSFSKFLGANCLNRHFFNSIDRLTVRQSLHVPSARTLMSSSFSLNKSVGKKNLNWIKGSSLDKKTLQRLSGVEALEFYHYSNSSHVFMVRVMAILQGLFWLNFGQLAYTKLGKYNEDTGKSELLEHWKRALAAGLTVILAAGIGTGLFAYTKKLPFRVTLLGKSSKLKVETDRWPLKNKVELYDVDTIAAKERLIPGDKVESFKKNKFFFRDLKGGDSFMLELNGKFNEVEYFNHLFHKPGAFKK</sequence>
<gene>
    <name evidence="1" type="ORF">DSO57_1009245</name>
</gene>
<dbReference type="Proteomes" id="UP001165960">
    <property type="component" value="Unassembled WGS sequence"/>
</dbReference>
<dbReference type="EMBL" id="QTSX02002869">
    <property type="protein sequence ID" value="KAJ9074168.1"/>
    <property type="molecule type" value="Genomic_DNA"/>
</dbReference>
<accession>A0ACC2THL2</accession>
<reference evidence="1" key="1">
    <citation type="submission" date="2022-04" db="EMBL/GenBank/DDBJ databases">
        <title>Genome of the entomopathogenic fungus Entomophthora muscae.</title>
        <authorList>
            <person name="Elya C."/>
            <person name="Lovett B.R."/>
            <person name="Lee E."/>
            <person name="Macias A.M."/>
            <person name="Hajek A.E."/>
            <person name="De Bivort B.L."/>
            <person name="Kasson M.T."/>
            <person name="De Fine Licht H.H."/>
            <person name="Stajich J.E."/>
        </authorList>
    </citation>
    <scope>NUCLEOTIDE SEQUENCE</scope>
    <source>
        <strain evidence="1">Berkeley</strain>
    </source>
</reference>
<evidence type="ECO:0000313" key="2">
    <source>
        <dbReference type="Proteomes" id="UP001165960"/>
    </source>
</evidence>
<evidence type="ECO:0000313" key="1">
    <source>
        <dbReference type="EMBL" id="KAJ9074168.1"/>
    </source>
</evidence>
<keyword evidence="2" id="KW-1185">Reference proteome</keyword>
<protein>
    <submittedName>
        <fullName evidence="1">Uncharacterized protein</fullName>
    </submittedName>
</protein>
<proteinExistence type="predicted"/>